<sequence>MCKRDEVEMDNPQELVNQIDALLERLQAVVEVSAFAELSQPMEELERAMAKKAFADARFAWLAHLADAGRLVGSTRTIDYLTHVLDIDHATATARLNAGRLLFDAPSPDPGPEPAEPSPDPAEAARREEEERKRREQAERDAAARAEARGRARRVRESKQRVIDQELERLSDTCDPSKAELHALALKEAGKRSEKDLRQWLRAKVQDANRRGRTPEDRRDRLTARKNRTIWLGQQDADGGVPFGGYLTAEMAAALRAALAPGRVGGSNTVVAPEEDKRTMRQRMADQFFAIIRGHLSAPERQARGIGSLVIATTLEDLRHVDADTRFETNTGYTLNALEVLLAGGAGSDFAVLMDGLTPVPLTMGRSTRTATLEQRLALAASELVCSGRGCDTPLVMSDIHHIVAFANGGRTDIENLTIACRPCHVTNNDKWDGSGGLGHFERDLRTGTVGWRPPDGGDLQFNETHKRSRAPGERLRARPEASPEQTSPPGSPDVPDQPPEDGGLFDLGIA</sequence>
<dbReference type="GO" id="GO:0003676">
    <property type="term" value="F:nucleic acid binding"/>
    <property type="evidence" value="ECO:0007669"/>
    <property type="project" value="InterPro"/>
</dbReference>
<feature type="domain" description="HNH nuclease" evidence="3">
    <location>
        <begin position="374"/>
        <end position="426"/>
    </location>
</feature>
<dbReference type="GO" id="GO:0008270">
    <property type="term" value="F:zinc ion binding"/>
    <property type="evidence" value="ECO:0007669"/>
    <property type="project" value="InterPro"/>
</dbReference>
<evidence type="ECO:0000313" key="5">
    <source>
        <dbReference type="Proteomes" id="UP000318080"/>
    </source>
</evidence>
<dbReference type="CDD" id="cd00085">
    <property type="entry name" value="HNHc"/>
    <property type="match status" value="1"/>
</dbReference>
<reference evidence="4 5" key="1">
    <citation type="submission" date="2019-06" db="EMBL/GenBank/DDBJ databases">
        <title>Draft genome of C. phoceense Strain 272.</title>
        <authorList>
            <person name="Pacheco L.G.C."/>
            <person name="Barberis C.M."/>
            <person name="Almuzara M.N."/>
            <person name="Traglia G.M."/>
            <person name="Santos C.S."/>
            <person name="Rocha D.J.P.G."/>
            <person name="Aguiar E.R.G.R."/>
            <person name="Vay C.A."/>
        </authorList>
    </citation>
    <scope>NUCLEOTIDE SEQUENCE [LARGE SCALE GENOMIC DNA]</scope>
    <source>
        <strain evidence="4 5">272</strain>
    </source>
</reference>
<comment type="caution">
    <text evidence="4">The sequence shown here is derived from an EMBL/GenBank/DDBJ whole genome shotgun (WGS) entry which is preliminary data.</text>
</comment>
<gene>
    <name evidence="4" type="ORF">EJK80_09355</name>
</gene>
<keyword evidence="4" id="KW-0378">Hydrolase</keyword>
<protein>
    <submittedName>
        <fullName evidence="4">HNH endonuclease</fullName>
    </submittedName>
</protein>
<keyword evidence="4" id="KW-0255">Endonuclease</keyword>
<dbReference type="Pfam" id="PF01844">
    <property type="entry name" value="HNH"/>
    <property type="match status" value="1"/>
</dbReference>
<evidence type="ECO:0000256" key="2">
    <source>
        <dbReference type="SAM" id="MobiDB-lite"/>
    </source>
</evidence>
<evidence type="ECO:0000259" key="3">
    <source>
        <dbReference type="SMART" id="SM00507"/>
    </source>
</evidence>
<dbReference type="AlphaFoldDB" id="A0A540R5Q4"/>
<dbReference type="STRING" id="1686286.GCA_900092335_00162"/>
<dbReference type="Pfam" id="PF02720">
    <property type="entry name" value="DUF222"/>
    <property type="match status" value="1"/>
</dbReference>
<keyword evidence="5" id="KW-1185">Reference proteome</keyword>
<dbReference type="InterPro" id="IPR002711">
    <property type="entry name" value="HNH"/>
</dbReference>
<dbReference type="Proteomes" id="UP000318080">
    <property type="component" value="Unassembled WGS sequence"/>
</dbReference>
<feature type="compositionally biased region" description="Basic and acidic residues" evidence="2">
    <location>
        <begin position="471"/>
        <end position="482"/>
    </location>
</feature>
<comment type="similarity">
    <text evidence="1">Belongs to the Rv1128c/1148c/1588c/1702c/1945/3466 family.</text>
</comment>
<proteinExistence type="inferred from homology"/>
<name>A0A540R5Q4_9CORY</name>
<evidence type="ECO:0000313" key="4">
    <source>
        <dbReference type="EMBL" id="TQE43069.1"/>
    </source>
</evidence>
<feature type="compositionally biased region" description="Pro residues" evidence="2">
    <location>
        <begin position="107"/>
        <end position="120"/>
    </location>
</feature>
<dbReference type="Gene3D" id="1.10.30.50">
    <property type="match status" value="1"/>
</dbReference>
<dbReference type="SMART" id="SM00507">
    <property type="entry name" value="HNHc"/>
    <property type="match status" value="1"/>
</dbReference>
<accession>A0A540R5Q4</accession>
<feature type="region of interest" description="Disordered" evidence="2">
    <location>
        <begin position="101"/>
        <end position="156"/>
    </location>
</feature>
<dbReference type="EMBL" id="VHIR01000013">
    <property type="protein sequence ID" value="TQE43069.1"/>
    <property type="molecule type" value="Genomic_DNA"/>
</dbReference>
<feature type="region of interest" description="Disordered" evidence="2">
    <location>
        <begin position="448"/>
        <end position="511"/>
    </location>
</feature>
<dbReference type="GO" id="GO:0004519">
    <property type="term" value="F:endonuclease activity"/>
    <property type="evidence" value="ECO:0007669"/>
    <property type="project" value="UniProtKB-KW"/>
</dbReference>
<evidence type="ECO:0000256" key="1">
    <source>
        <dbReference type="ARBA" id="ARBA00023450"/>
    </source>
</evidence>
<dbReference type="InterPro" id="IPR003615">
    <property type="entry name" value="HNH_nuc"/>
</dbReference>
<organism evidence="4 5">
    <name type="scientific">Corynebacterium phoceense</name>
    <dbReference type="NCBI Taxonomy" id="1686286"/>
    <lineage>
        <taxon>Bacteria</taxon>
        <taxon>Bacillati</taxon>
        <taxon>Actinomycetota</taxon>
        <taxon>Actinomycetes</taxon>
        <taxon>Mycobacteriales</taxon>
        <taxon>Corynebacteriaceae</taxon>
        <taxon>Corynebacterium</taxon>
    </lineage>
</organism>
<feature type="compositionally biased region" description="Basic and acidic residues" evidence="2">
    <location>
        <begin position="123"/>
        <end position="156"/>
    </location>
</feature>
<dbReference type="InterPro" id="IPR003870">
    <property type="entry name" value="DUF222"/>
</dbReference>
<keyword evidence="4" id="KW-0540">Nuclease</keyword>